<name>M4V9G7_9BACT</name>
<dbReference type="OrthoDB" id="5296065at2"/>
<keyword evidence="5 6" id="KW-0472">Membrane</keyword>
<organism evidence="7 8">
    <name type="scientific">Pseudobdellovibrio exovorus JSS</name>
    <dbReference type="NCBI Taxonomy" id="1184267"/>
    <lineage>
        <taxon>Bacteria</taxon>
        <taxon>Pseudomonadati</taxon>
        <taxon>Bdellovibrionota</taxon>
        <taxon>Bdellovibrionia</taxon>
        <taxon>Bdellovibrionales</taxon>
        <taxon>Pseudobdellovibrionaceae</taxon>
        <taxon>Pseudobdellovibrio</taxon>
    </lineage>
</organism>
<gene>
    <name evidence="7" type="ORF">A11Q_451</name>
</gene>
<dbReference type="NCBIfam" id="TIGR02229">
    <property type="entry name" value="caa3_sub_IV"/>
    <property type="match status" value="1"/>
</dbReference>
<dbReference type="Proteomes" id="UP000012040">
    <property type="component" value="Chromosome"/>
</dbReference>
<accession>M4V9G7</accession>
<reference evidence="7 8" key="1">
    <citation type="journal article" date="2013" name="ISME J.">
        <title>By their genes ye shall know them: genomic signatures of predatory bacteria.</title>
        <authorList>
            <person name="Pasternak Z."/>
            <person name="Pietrokovski S."/>
            <person name="Rotem O."/>
            <person name="Gophna U."/>
            <person name="Lurie-Weinberger M.N."/>
            <person name="Jurkevitch E."/>
        </authorList>
    </citation>
    <scope>NUCLEOTIDE SEQUENCE [LARGE SCALE GENOMIC DNA]</scope>
    <source>
        <strain evidence="7 8">JSS</strain>
    </source>
</reference>
<dbReference type="eggNOG" id="ENOG50339NS">
    <property type="taxonomic scope" value="Bacteria"/>
</dbReference>
<evidence type="ECO:0000313" key="8">
    <source>
        <dbReference type="Proteomes" id="UP000012040"/>
    </source>
</evidence>
<evidence type="ECO:0000256" key="6">
    <source>
        <dbReference type="SAM" id="Phobius"/>
    </source>
</evidence>
<evidence type="ECO:0000256" key="5">
    <source>
        <dbReference type="ARBA" id="ARBA00023136"/>
    </source>
</evidence>
<feature type="transmembrane region" description="Helical" evidence="6">
    <location>
        <begin position="16"/>
        <end position="36"/>
    </location>
</feature>
<evidence type="ECO:0000256" key="2">
    <source>
        <dbReference type="ARBA" id="ARBA00022475"/>
    </source>
</evidence>
<dbReference type="RefSeq" id="WP_015469161.1">
    <property type="nucleotide sequence ID" value="NC_020813.1"/>
</dbReference>
<feature type="transmembrane region" description="Helical" evidence="6">
    <location>
        <begin position="43"/>
        <end position="63"/>
    </location>
</feature>
<keyword evidence="3 6" id="KW-0812">Transmembrane</keyword>
<dbReference type="InterPro" id="IPR005171">
    <property type="entry name" value="Cyt_c_oxidase_su4_prok"/>
</dbReference>
<feature type="transmembrane region" description="Helical" evidence="6">
    <location>
        <begin position="75"/>
        <end position="96"/>
    </location>
</feature>
<proteinExistence type="predicted"/>
<dbReference type="Pfam" id="PF03626">
    <property type="entry name" value="COX4_pro"/>
    <property type="match status" value="1"/>
</dbReference>
<keyword evidence="2" id="KW-1003">Cell membrane</keyword>
<evidence type="ECO:0008006" key="9">
    <source>
        <dbReference type="Google" id="ProtNLM"/>
    </source>
</evidence>
<dbReference type="InterPro" id="IPR011743">
    <property type="entry name" value="Caa3_sub_IV"/>
</dbReference>
<sequence length="105" mass="11804">MAQHHDENHITPLNTYLKVAGGLFLLTFLTIGAHAIREHLQPFSALIAFAIAGVKAYLVMAWFMHLKYDTVSNRIIFATGFFFLALLFAISSLDIFTRIYQGSVL</sequence>
<keyword evidence="4 6" id="KW-1133">Transmembrane helix</keyword>
<evidence type="ECO:0000256" key="1">
    <source>
        <dbReference type="ARBA" id="ARBA00004651"/>
    </source>
</evidence>
<dbReference type="KEGG" id="bex:A11Q_451"/>
<protein>
    <recommendedName>
        <fullName evidence="9">Cytochrome c oxidase subunit IV</fullName>
    </recommendedName>
</protein>
<dbReference type="EMBL" id="CP003537">
    <property type="protein sequence ID" value="AGH94671.1"/>
    <property type="molecule type" value="Genomic_DNA"/>
</dbReference>
<dbReference type="AlphaFoldDB" id="M4V9G7"/>
<evidence type="ECO:0000256" key="3">
    <source>
        <dbReference type="ARBA" id="ARBA00022692"/>
    </source>
</evidence>
<dbReference type="STRING" id="1184267.A11Q_451"/>
<dbReference type="HOGENOM" id="CLU_146734_3_0_7"/>
<dbReference type="GO" id="GO:0005886">
    <property type="term" value="C:plasma membrane"/>
    <property type="evidence" value="ECO:0007669"/>
    <property type="project" value="UniProtKB-SubCell"/>
</dbReference>
<comment type="subcellular location">
    <subcellularLocation>
        <location evidence="1">Cell membrane</location>
        <topology evidence="1">Multi-pass membrane protein</topology>
    </subcellularLocation>
</comment>
<dbReference type="PATRIC" id="fig|1184267.3.peg.457"/>
<evidence type="ECO:0000313" key="7">
    <source>
        <dbReference type="EMBL" id="AGH94671.1"/>
    </source>
</evidence>
<keyword evidence="8" id="KW-1185">Reference proteome</keyword>
<evidence type="ECO:0000256" key="4">
    <source>
        <dbReference type="ARBA" id="ARBA00022989"/>
    </source>
</evidence>